<sequence>MKNALIAVVLVVCLSLLDKACARNPGNMAKTSVHDENIIVEAQGRCPCLSHSDSYSTVAQHQLPVDTWFGKTQNYV</sequence>
<organism evidence="2 3">
    <name type="scientific">Panagrellus redivivus</name>
    <name type="common">Microworm</name>
    <dbReference type="NCBI Taxonomy" id="6233"/>
    <lineage>
        <taxon>Eukaryota</taxon>
        <taxon>Metazoa</taxon>
        <taxon>Ecdysozoa</taxon>
        <taxon>Nematoda</taxon>
        <taxon>Chromadorea</taxon>
        <taxon>Rhabditida</taxon>
        <taxon>Tylenchina</taxon>
        <taxon>Panagrolaimomorpha</taxon>
        <taxon>Panagrolaimoidea</taxon>
        <taxon>Panagrolaimidae</taxon>
        <taxon>Panagrellus</taxon>
    </lineage>
</organism>
<accession>A0A7E4UNL2</accession>
<reference evidence="3" key="2">
    <citation type="submission" date="2020-10" db="UniProtKB">
        <authorList>
            <consortium name="WormBaseParasite"/>
        </authorList>
    </citation>
    <scope>IDENTIFICATION</scope>
</reference>
<dbReference type="Proteomes" id="UP000492821">
    <property type="component" value="Unassembled WGS sequence"/>
</dbReference>
<evidence type="ECO:0000256" key="1">
    <source>
        <dbReference type="SAM" id="SignalP"/>
    </source>
</evidence>
<proteinExistence type="predicted"/>
<protein>
    <submittedName>
        <fullName evidence="3">Secreted protein</fullName>
    </submittedName>
</protein>
<name>A0A7E4UNL2_PANRE</name>
<dbReference type="AlphaFoldDB" id="A0A7E4UNL2"/>
<evidence type="ECO:0000313" key="2">
    <source>
        <dbReference type="Proteomes" id="UP000492821"/>
    </source>
</evidence>
<keyword evidence="2" id="KW-1185">Reference proteome</keyword>
<evidence type="ECO:0000313" key="3">
    <source>
        <dbReference type="WBParaSite" id="Pan_g10911.t1"/>
    </source>
</evidence>
<feature type="signal peptide" evidence="1">
    <location>
        <begin position="1"/>
        <end position="22"/>
    </location>
</feature>
<keyword evidence="1" id="KW-0732">Signal</keyword>
<feature type="chain" id="PRO_5028847270" evidence="1">
    <location>
        <begin position="23"/>
        <end position="76"/>
    </location>
</feature>
<reference evidence="2" key="1">
    <citation type="journal article" date="2013" name="Genetics">
        <title>The draft genome and transcriptome of Panagrellus redivivus are shaped by the harsh demands of a free-living lifestyle.</title>
        <authorList>
            <person name="Srinivasan J."/>
            <person name="Dillman A.R."/>
            <person name="Macchietto M.G."/>
            <person name="Heikkinen L."/>
            <person name="Lakso M."/>
            <person name="Fracchia K.M."/>
            <person name="Antoshechkin I."/>
            <person name="Mortazavi A."/>
            <person name="Wong G."/>
            <person name="Sternberg P.W."/>
        </authorList>
    </citation>
    <scope>NUCLEOTIDE SEQUENCE [LARGE SCALE GENOMIC DNA]</scope>
    <source>
        <strain evidence="2">MT8872</strain>
    </source>
</reference>
<dbReference type="WBParaSite" id="Pan_g10911.t1">
    <property type="protein sequence ID" value="Pan_g10911.t1"/>
    <property type="gene ID" value="Pan_g10911"/>
</dbReference>